<dbReference type="Proteomes" id="UP000747074">
    <property type="component" value="Unassembled WGS sequence"/>
</dbReference>
<gene>
    <name evidence="1" type="ORF">K8V07_01370</name>
</gene>
<accession>A0A921I2F7</accession>
<sequence>MSEISRFVSKRKNSITENRIKVIIWYIAECYTLLLNSKTSYSERKVKTSTTIAFEDYLRFRLIEDYLVKNKKLLKNKMSCLEKINFTAETQKEYIDTMDGKQKPDKIDVFINKLGVNRIWNENDENIYFAIECKRIKQLSDTSRYIEDIEKFSNRNYLSLRLPFEGQLAFVEAKDITHNDISTNINKKLETIAYIITETPLFEYPLHEKVSGIYKSAHKKNATKEIFSIYHLILDYSKIVTD</sequence>
<dbReference type="RefSeq" id="WP_321584751.1">
    <property type="nucleotide sequence ID" value="NZ_JBAMHG010000015.1"/>
</dbReference>
<reference evidence="1" key="2">
    <citation type="submission" date="2021-09" db="EMBL/GenBank/DDBJ databases">
        <authorList>
            <person name="Gilroy R."/>
        </authorList>
    </citation>
    <scope>NUCLEOTIDE SEQUENCE</scope>
    <source>
        <strain evidence="1">CHK154-13316</strain>
    </source>
</reference>
<evidence type="ECO:0000313" key="2">
    <source>
        <dbReference type="Proteomes" id="UP000747074"/>
    </source>
</evidence>
<dbReference type="EMBL" id="DYVL01000024">
    <property type="protein sequence ID" value="HJG10561.1"/>
    <property type="molecule type" value="Genomic_DNA"/>
</dbReference>
<comment type="caution">
    <text evidence="1">The sequence shown here is derived from an EMBL/GenBank/DDBJ whole genome shotgun (WGS) entry which is preliminary data.</text>
</comment>
<proteinExistence type="predicted"/>
<evidence type="ECO:0000313" key="1">
    <source>
        <dbReference type="EMBL" id="HJG10561.1"/>
    </source>
</evidence>
<organism evidence="1 2">
    <name type="scientific">Bacteroides xylanisolvens</name>
    <dbReference type="NCBI Taxonomy" id="371601"/>
    <lineage>
        <taxon>Bacteria</taxon>
        <taxon>Pseudomonadati</taxon>
        <taxon>Bacteroidota</taxon>
        <taxon>Bacteroidia</taxon>
        <taxon>Bacteroidales</taxon>
        <taxon>Bacteroidaceae</taxon>
        <taxon>Bacteroides</taxon>
    </lineage>
</organism>
<name>A0A921I2F7_9BACE</name>
<reference evidence="1" key="1">
    <citation type="journal article" date="2021" name="PeerJ">
        <title>Extensive microbial diversity within the chicken gut microbiome revealed by metagenomics and culture.</title>
        <authorList>
            <person name="Gilroy R."/>
            <person name="Ravi A."/>
            <person name="Getino M."/>
            <person name="Pursley I."/>
            <person name="Horton D.L."/>
            <person name="Alikhan N.F."/>
            <person name="Baker D."/>
            <person name="Gharbi K."/>
            <person name="Hall N."/>
            <person name="Watson M."/>
            <person name="Adriaenssens E.M."/>
            <person name="Foster-Nyarko E."/>
            <person name="Jarju S."/>
            <person name="Secka A."/>
            <person name="Antonio M."/>
            <person name="Oren A."/>
            <person name="Chaudhuri R.R."/>
            <person name="La Ragione R."/>
            <person name="Hildebrand F."/>
            <person name="Pallen M.J."/>
        </authorList>
    </citation>
    <scope>NUCLEOTIDE SEQUENCE</scope>
    <source>
        <strain evidence="1">CHK154-13316</strain>
    </source>
</reference>
<protein>
    <submittedName>
        <fullName evidence="1">Uncharacterized protein</fullName>
    </submittedName>
</protein>
<dbReference type="AlphaFoldDB" id="A0A921I2F7"/>